<gene>
    <name evidence="1" type="ORF">HHL27_09005</name>
</gene>
<evidence type="ECO:0000313" key="1">
    <source>
        <dbReference type="EMBL" id="NML93804.1"/>
    </source>
</evidence>
<dbReference type="RefSeq" id="WP_169493067.1">
    <property type="nucleotide sequence ID" value="NZ_JABBGM010000003.1"/>
</dbReference>
<dbReference type="InterPro" id="IPR021808">
    <property type="entry name" value="DUF3383"/>
</dbReference>
<reference evidence="1 2" key="1">
    <citation type="submission" date="2020-04" db="EMBL/GenBank/DDBJ databases">
        <title>Novosphingobium sp. TW-4 isolated from soil.</title>
        <authorList>
            <person name="Dahal R.H."/>
            <person name="Chaudhary D.K."/>
        </authorList>
    </citation>
    <scope>NUCLEOTIDE SEQUENCE [LARGE SCALE GENOMIC DNA]</scope>
    <source>
        <strain evidence="1 2">TW-4</strain>
    </source>
</reference>
<keyword evidence="2" id="KW-1185">Reference proteome</keyword>
<accession>A0A7Y0GAD3</accession>
<dbReference type="EMBL" id="JABBGM010000003">
    <property type="protein sequence ID" value="NML93804.1"/>
    <property type="molecule type" value="Genomic_DNA"/>
</dbReference>
<evidence type="ECO:0000313" key="2">
    <source>
        <dbReference type="Proteomes" id="UP000583556"/>
    </source>
</evidence>
<protein>
    <submittedName>
        <fullName evidence="1">DUF3383 domain-containing protein</fullName>
    </submittedName>
</protein>
<proteinExistence type="predicted"/>
<dbReference type="AlphaFoldDB" id="A0A7Y0GAD3"/>
<comment type="caution">
    <text evidence="1">The sequence shown here is derived from an EMBL/GenBank/DDBJ whole genome shotgun (WGS) entry which is preliminary data.</text>
</comment>
<dbReference type="Proteomes" id="UP000583556">
    <property type="component" value="Unassembled WGS sequence"/>
</dbReference>
<organism evidence="1 2">
    <name type="scientific">Novosphingobium olei</name>
    <dbReference type="NCBI Taxonomy" id="2728851"/>
    <lineage>
        <taxon>Bacteria</taxon>
        <taxon>Pseudomonadati</taxon>
        <taxon>Pseudomonadota</taxon>
        <taxon>Alphaproteobacteria</taxon>
        <taxon>Sphingomonadales</taxon>
        <taxon>Sphingomonadaceae</taxon>
        <taxon>Novosphingobium</taxon>
    </lineage>
</organism>
<sequence>MASSIPASAIVSVLPSVIDAGGSGLDLVGLFLTNSTRVPMGAVLSFSSASGVSAYFGPLSTEAGLAAIYFAGYDGSTIKPAALRFYRYADAAAAAFLRGNSLAGITLTQLQGVSGTLTITVGGAAKTSSNISLSAITSFSDAAAAIQAAFSSPGFTVTYDSIANAFVFTSVATGSAASVVYTSSTGSLGANLRLRPADGAVTSAGAAASTPATAMDALIALTQNFVSFSTTFAVSTADKVLFSVWTDSKNDRFAFVGWDNAAAAIANGDTTSFGAQVRANGYSGAVPIYDPNDGSKIAAFLMGAIASLDFGRTNGRATMAFRTGNVTAGVIDQTVAANLQANGYNFVGSYATANDAFTFFYPGQISGAFDWIDSWVCQVWMNNAFQLALMELLTSVGQVPYNAEGYALIKAALRGVIDSAVNFGAIRAGVTLSAQQKAEVNNLAGGNVADTLELQGWYVLVQDADASVRAARGSPPCTVFYTDGQSVQTITLSSVNVQ</sequence>
<dbReference type="Pfam" id="PF11863">
    <property type="entry name" value="DUF3383"/>
    <property type="match status" value="1"/>
</dbReference>
<name>A0A7Y0GAD3_9SPHN</name>